<dbReference type="AlphaFoldDB" id="A0A1R4JX18"/>
<feature type="transmembrane region" description="Helical" evidence="2">
    <location>
        <begin position="53"/>
        <end position="72"/>
    </location>
</feature>
<organism evidence="3 4">
    <name type="scientific">Microbacterium esteraromaticum</name>
    <dbReference type="NCBI Taxonomy" id="57043"/>
    <lineage>
        <taxon>Bacteria</taxon>
        <taxon>Bacillati</taxon>
        <taxon>Actinomycetota</taxon>
        <taxon>Actinomycetes</taxon>
        <taxon>Micrococcales</taxon>
        <taxon>Microbacteriaceae</taxon>
        <taxon>Microbacterium</taxon>
    </lineage>
</organism>
<dbReference type="EMBL" id="FUKO01000021">
    <property type="protein sequence ID" value="SJN36528.1"/>
    <property type="molecule type" value="Genomic_DNA"/>
</dbReference>
<evidence type="ECO:0000313" key="4">
    <source>
        <dbReference type="Proteomes" id="UP000196320"/>
    </source>
</evidence>
<dbReference type="Pfam" id="PF06210">
    <property type="entry name" value="DUF1003"/>
    <property type="match status" value="1"/>
</dbReference>
<accession>A0A1R4JX18</accession>
<protein>
    <submittedName>
        <fullName evidence="3">Acid-resistant locus arl7</fullName>
    </submittedName>
</protein>
<name>A0A1R4JX18_9MICO</name>
<evidence type="ECO:0000256" key="1">
    <source>
        <dbReference type="SAM" id="MobiDB-lite"/>
    </source>
</evidence>
<evidence type="ECO:0000313" key="3">
    <source>
        <dbReference type="EMBL" id="SJN36528.1"/>
    </source>
</evidence>
<keyword evidence="4" id="KW-1185">Reference proteome</keyword>
<evidence type="ECO:0000256" key="2">
    <source>
        <dbReference type="SAM" id="Phobius"/>
    </source>
</evidence>
<feature type="transmembrane region" description="Helical" evidence="2">
    <location>
        <begin position="84"/>
        <end position="104"/>
    </location>
</feature>
<sequence>MSSISLNDPRAVRPDTAAAKSDRAAHPLTNWHSKHHETLTPGQRAADRLRNWMGSWLFIGGFLLFMVVWAAMNAMSFAWDPYPFILLNLFLSMLAGLQGAILLISAKRQDGISAALAQHDFETNIATKQELEELMEMNRLQLALMRELHSGRQTDGARARDIDRPA</sequence>
<dbReference type="RefSeq" id="WP_306298520.1">
    <property type="nucleotide sequence ID" value="NZ_FUKO01000021.1"/>
</dbReference>
<keyword evidence="2" id="KW-1133">Transmembrane helix</keyword>
<keyword evidence="2" id="KW-0472">Membrane</keyword>
<gene>
    <name evidence="3" type="ORF">FM104_09275</name>
</gene>
<dbReference type="InterPro" id="IPR010406">
    <property type="entry name" value="DUF1003"/>
</dbReference>
<dbReference type="PANTHER" id="PTHR41386:SF1">
    <property type="entry name" value="MEMBRANE PROTEIN"/>
    <property type="match status" value="1"/>
</dbReference>
<keyword evidence="2" id="KW-0812">Transmembrane</keyword>
<proteinExistence type="predicted"/>
<dbReference type="PANTHER" id="PTHR41386">
    <property type="entry name" value="INTEGRAL MEMBRANE PROTEIN-RELATED"/>
    <property type="match status" value="1"/>
</dbReference>
<dbReference type="Proteomes" id="UP000196320">
    <property type="component" value="Unassembled WGS sequence"/>
</dbReference>
<feature type="region of interest" description="Disordered" evidence="1">
    <location>
        <begin position="1"/>
        <end position="24"/>
    </location>
</feature>
<reference evidence="3 4" key="1">
    <citation type="submission" date="2017-02" db="EMBL/GenBank/DDBJ databases">
        <authorList>
            <person name="Peterson S.W."/>
        </authorList>
    </citation>
    <scope>NUCLEOTIDE SEQUENCE [LARGE SCALE GENOMIC DNA]</scope>
    <source>
        <strain evidence="3 4">B Mb 05.01</strain>
    </source>
</reference>